<evidence type="ECO:0000313" key="2">
    <source>
        <dbReference type="EMBL" id="GHP10089.1"/>
    </source>
</evidence>
<reference evidence="2" key="1">
    <citation type="submission" date="2020-10" db="EMBL/GenBank/DDBJ databases">
        <title>Unveiling of a novel bifunctional photoreceptor, Dualchrome1, isolated from a cosmopolitan green alga.</title>
        <authorList>
            <person name="Suzuki S."/>
            <person name="Kawachi M."/>
        </authorList>
    </citation>
    <scope>NUCLEOTIDE SEQUENCE</scope>
    <source>
        <strain evidence="2">NIES 2893</strain>
    </source>
</reference>
<evidence type="ECO:0000256" key="1">
    <source>
        <dbReference type="SAM" id="MobiDB-lite"/>
    </source>
</evidence>
<feature type="compositionally biased region" description="Polar residues" evidence="1">
    <location>
        <begin position="64"/>
        <end position="73"/>
    </location>
</feature>
<feature type="region of interest" description="Disordered" evidence="1">
    <location>
        <begin position="1"/>
        <end position="34"/>
    </location>
</feature>
<dbReference type="AlphaFoldDB" id="A0A830HZ27"/>
<evidence type="ECO:0000313" key="3">
    <source>
        <dbReference type="Proteomes" id="UP000660262"/>
    </source>
</evidence>
<organism evidence="2 3">
    <name type="scientific">Pycnococcus provasolii</name>
    <dbReference type="NCBI Taxonomy" id="41880"/>
    <lineage>
        <taxon>Eukaryota</taxon>
        <taxon>Viridiplantae</taxon>
        <taxon>Chlorophyta</taxon>
        <taxon>Pseudoscourfieldiophyceae</taxon>
        <taxon>Pseudoscourfieldiales</taxon>
        <taxon>Pycnococcaceae</taxon>
        <taxon>Pycnococcus</taxon>
    </lineage>
</organism>
<name>A0A830HZ27_9CHLO</name>
<protein>
    <submittedName>
        <fullName evidence="2">Uncharacterized protein</fullName>
    </submittedName>
</protein>
<sequence length="160" mass="17634">MSSSTHHHHLRHQHQHHQQQQGGNDNNNNNRLRTNKSKNLMDLRMVHDDNNDNAPSSPSSSSSILASPTTFSDVDSEGKPYDDNDSVCLACLNVCCVCGINRRVGGRFGTVAAGRNHQQDVSSSSTHPRLRKSKQTAPPKQQRLPPLPPRKDATDNAASR</sequence>
<comment type="caution">
    <text evidence="2">The sequence shown here is derived from an EMBL/GenBank/DDBJ whole genome shotgun (WGS) entry which is preliminary data.</text>
</comment>
<proteinExistence type="predicted"/>
<gene>
    <name evidence="2" type="ORF">PPROV_000882200</name>
</gene>
<feature type="compositionally biased region" description="Basic residues" evidence="1">
    <location>
        <begin position="1"/>
        <end position="17"/>
    </location>
</feature>
<accession>A0A830HZ27</accession>
<keyword evidence="3" id="KW-1185">Reference proteome</keyword>
<feature type="region of interest" description="Disordered" evidence="1">
    <location>
        <begin position="115"/>
        <end position="160"/>
    </location>
</feature>
<feature type="region of interest" description="Disordered" evidence="1">
    <location>
        <begin position="46"/>
        <end position="79"/>
    </location>
</feature>
<dbReference type="Proteomes" id="UP000660262">
    <property type="component" value="Unassembled WGS sequence"/>
</dbReference>
<dbReference type="EMBL" id="BNJQ01000027">
    <property type="protein sequence ID" value="GHP10089.1"/>
    <property type="molecule type" value="Genomic_DNA"/>
</dbReference>
<feature type="compositionally biased region" description="Low complexity" evidence="1">
    <location>
        <begin position="18"/>
        <end position="32"/>
    </location>
</feature>